<feature type="domain" description="Solute-binding protein family 5" evidence="5">
    <location>
        <begin position="78"/>
        <end position="443"/>
    </location>
</feature>
<evidence type="ECO:0000256" key="3">
    <source>
        <dbReference type="ARBA" id="ARBA00022448"/>
    </source>
</evidence>
<evidence type="ECO:0000313" key="6">
    <source>
        <dbReference type="EMBL" id="TGG76361.1"/>
    </source>
</evidence>
<comment type="caution">
    <text evidence="6">The sequence shown here is derived from an EMBL/GenBank/DDBJ whole genome shotgun (WGS) entry which is preliminary data.</text>
</comment>
<dbReference type="Gene3D" id="3.90.76.10">
    <property type="entry name" value="Dipeptide-binding Protein, Domain 1"/>
    <property type="match status" value="1"/>
</dbReference>
<dbReference type="Gene3D" id="3.10.105.10">
    <property type="entry name" value="Dipeptide-binding Protein, Domain 3"/>
    <property type="match status" value="1"/>
</dbReference>
<dbReference type="InterPro" id="IPR030678">
    <property type="entry name" value="Peptide/Ni-bd"/>
</dbReference>
<dbReference type="GO" id="GO:0030313">
    <property type="term" value="C:cell envelope"/>
    <property type="evidence" value="ECO:0007669"/>
    <property type="project" value="UniProtKB-SubCell"/>
</dbReference>
<keyword evidence="4" id="KW-0732">Signal</keyword>
<comment type="subcellular location">
    <subcellularLocation>
        <location evidence="1">Cell envelope</location>
    </subcellularLocation>
</comment>
<dbReference type="AlphaFoldDB" id="A0A8H1QP01"/>
<reference evidence="6 7" key="1">
    <citation type="submission" date="2018-10" db="EMBL/GenBank/DDBJ databases">
        <title>Isolation of pseudouridimycin from Streptomyces albus DSM 40763.</title>
        <authorList>
            <person name="Rosenqvist P."/>
            <person name="Metsae-Ketelae M."/>
            <person name="Virta P."/>
        </authorList>
    </citation>
    <scope>NUCLEOTIDE SEQUENCE [LARGE SCALE GENOMIC DNA]</scope>
    <source>
        <strain evidence="6 7">DSM 40763</strain>
    </source>
</reference>
<gene>
    <name evidence="6" type="ORF">D8771_30725</name>
</gene>
<dbReference type="SUPFAM" id="SSF53850">
    <property type="entry name" value="Periplasmic binding protein-like II"/>
    <property type="match status" value="1"/>
</dbReference>
<evidence type="ECO:0000313" key="7">
    <source>
        <dbReference type="Proteomes" id="UP000298111"/>
    </source>
</evidence>
<dbReference type="RefSeq" id="WP_037612824.1">
    <property type="nucleotide sequence ID" value="NZ_CP103060.1"/>
</dbReference>
<accession>A0A8H1QP01</accession>
<dbReference type="GO" id="GO:1904680">
    <property type="term" value="F:peptide transmembrane transporter activity"/>
    <property type="evidence" value="ECO:0007669"/>
    <property type="project" value="TreeGrafter"/>
</dbReference>
<protein>
    <submittedName>
        <fullName evidence="6">Peptide-binding protein</fullName>
    </submittedName>
</protein>
<organism evidence="6 7">
    <name type="scientific">Streptomyces albus</name>
    <dbReference type="NCBI Taxonomy" id="1888"/>
    <lineage>
        <taxon>Bacteria</taxon>
        <taxon>Bacillati</taxon>
        <taxon>Actinomycetota</taxon>
        <taxon>Actinomycetes</taxon>
        <taxon>Kitasatosporales</taxon>
        <taxon>Streptomycetaceae</taxon>
        <taxon>Streptomyces</taxon>
    </lineage>
</organism>
<dbReference type="GeneID" id="75185153"/>
<sequence>MFDRNGLRRAAATILPLALVAGCGALPGSGSQEKHRIVVGTTSAPSSLDPAAAWDGSWELYRNIYQTLMAVPNTGTSPEPDAARSCRFSDAASRVYRCVLREGLKFSSGRPLDADAVKHSFDRTTSIKSPSGPAALLDNLDEVRTRGKRTVVFRLKKPDATFPFVLSTPAASLVDPQEYPGATLHPDDTATGSGPYTLRSYRPGKEAVLVKNPDYKGPAELRNDSVTIRYYTSSRRMVDDLKAGRIDLTYRGLTPRQISAFQDAGSAGDDAVQLSEMTGSEVHFLVFNPKDAQAAKPAVRRAVAQLVDRKELVRDVHDRTADPLYSMVPTGVTGHTNAFLDRYGQPSEDKARAMLQQAGITTPVPLTLWYARDRYGDSTQREFAELKAQLERSGLFEITLRSRSWASFQKGYLKGAYPVFGRGWSADFPDADNYIAPFVGDHNAMGTPYRDRELTGRLLPTSRKQSDRGAAGQSLGEAQRRMARDARLLPLWQGKVYIASEKDVAGIEWAVDSSVIMRMWELYKKSSW</sequence>
<proteinExistence type="inferred from homology"/>
<dbReference type="Pfam" id="PF00496">
    <property type="entry name" value="SBP_bac_5"/>
    <property type="match status" value="1"/>
</dbReference>
<dbReference type="PIRSF" id="PIRSF002741">
    <property type="entry name" value="MppA"/>
    <property type="match status" value="1"/>
</dbReference>
<dbReference type="InterPro" id="IPR000914">
    <property type="entry name" value="SBP_5_dom"/>
</dbReference>
<dbReference type="GO" id="GO:0015833">
    <property type="term" value="P:peptide transport"/>
    <property type="evidence" value="ECO:0007669"/>
    <property type="project" value="TreeGrafter"/>
</dbReference>
<comment type="similarity">
    <text evidence="2">Belongs to the bacterial solute-binding protein 5 family.</text>
</comment>
<dbReference type="Proteomes" id="UP000298111">
    <property type="component" value="Unassembled WGS sequence"/>
</dbReference>
<dbReference type="Gene3D" id="3.40.190.10">
    <property type="entry name" value="Periplasmic binding protein-like II"/>
    <property type="match status" value="1"/>
</dbReference>
<dbReference type="PANTHER" id="PTHR30290">
    <property type="entry name" value="PERIPLASMIC BINDING COMPONENT OF ABC TRANSPORTER"/>
    <property type="match status" value="1"/>
</dbReference>
<evidence type="ECO:0000256" key="2">
    <source>
        <dbReference type="ARBA" id="ARBA00005695"/>
    </source>
</evidence>
<dbReference type="FunFam" id="3.10.105.10:FF:000012">
    <property type="entry name" value="Peptide/nickel transport system substrate-binding protein"/>
    <property type="match status" value="1"/>
</dbReference>
<name>A0A8H1QP01_9ACTN</name>
<dbReference type="InterPro" id="IPR039424">
    <property type="entry name" value="SBP_5"/>
</dbReference>
<dbReference type="GO" id="GO:0043190">
    <property type="term" value="C:ATP-binding cassette (ABC) transporter complex"/>
    <property type="evidence" value="ECO:0007669"/>
    <property type="project" value="InterPro"/>
</dbReference>
<dbReference type="GO" id="GO:0042597">
    <property type="term" value="C:periplasmic space"/>
    <property type="evidence" value="ECO:0007669"/>
    <property type="project" value="UniProtKB-ARBA"/>
</dbReference>
<evidence type="ECO:0000256" key="1">
    <source>
        <dbReference type="ARBA" id="ARBA00004196"/>
    </source>
</evidence>
<dbReference type="EMBL" id="RCIY01000106">
    <property type="protein sequence ID" value="TGG76361.1"/>
    <property type="molecule type" value="Genomic_DNA"/>
</dbReference>
<evidence type="ECO:0000256" key="4">
    <source>
        <dbReference type="ARBA" id="ARBA00022729"/>
    </source>
</evidence>
<dbReference type="PANTHER" id="PTHR30290:SF10">
    <property type="entry name" value="PERIPLASMIC OLIGOPEPTIDE-BINDING PROTEIN-RELATED"/>
    <property type="match status" value="1"/>
</dbReference>
<dbReference type="PROSITE" id="PS51257">
    <property type="entry name" value="PROKAR_LIPOPROTEIN"/>
    <property type="match status" value="1"/>
</dbReference>
<keyword evidence="3" id="KW-0813">Transport</keyword>
<evidence type="ECO:0000259" key="5">
    <source>
        <dbReference type="Pfam" id="PF00496"/>
    </source>
</evidence>